<dbReference type="InterPro" id="IPR006439">
    <property type="entry name" value="HAD-SF_hydro_IA"/>
</dbReference>
<organism evidence="1 2">
    <name type="scientific">Streptococcus massiliensis</name>
    <dbReference type="NCBI Taxonomy" id="313439"/>
    <lineage>
        <taxon>Bacteria</taxon>
        <taxon>Bacillati</taxon>
        <taxon>Bacillota</taxon>
        <taxon>Bacilli</taxon>
        <taxon>Lactobacillales</taxon>
        <taxon>Streptococcaceae</taxon>
        <taxon>Streptococcus</taxon>
    </lineage>
</organism>
<accession>A0A380KYJ8</accession>
<dbReference type="InterPro" id="IPR041492">
    <property type="entry name" value="HAD_2"/>
</dbReference>
<dbReference type="EC" id="3.1.3.-" evidence="1"/>
<dbReference type="PANTHER" id="PTHR43434">
    <property type="entry name" value="PHOSPHOGLYCOLATE PHOSPHATASE"/>
    <property type="match status" value="1"/>
</dbReference>
<proteinExistence type="predicted"/>
<dbReference type="InterPro" id="IPR050155">
    <property type="entry name" value="HAD-like_hydrolase_sf"/>
</dbReference>
<dbReference type="NCBIfam" id="TIGR01549">
    <property type="entry name" value="HAD-SF-IA-v1"/>
    <property type="match status" value="1"/>
</dbReference>
<dbReference type="Pfam" id="PF13419">
    <property type="entry name" value="HAD_2"/>
    <property type="match status" value="1"/>
</dbReference>
<dbReference type="STRING" id="1123307.GCA_000380065_01539"/>
<dbReference type="EMBL" id="UHFR01000005">
    <property type="protein sequence ID" value="SUN77062.1"/>
    <property type="molecule type" value="Genomic_DNA"/>
</dbReference>
<sequence length="148" mass="16580">MNEIAEQKYFQLDYRPLFREKIVDILDYAKEQGIKLAVASSSREEHILEVLRACGIRDYFDVIVSGENFSESKPNPAIYQAALRSLNVAANQAVAIEDSSYGILAAKSANLTVIAYEETRMLVDQSLADYKGKDMGEILALIKNLNRT</sequence>
<evidence type="ECO:0000313" key="1">
    <source>
        <dbReference type="EMBL" id="SUN77062.1"/>
    </source>
</evidence>
<dbReference type="InterPro" id="IPR036412">
    <property type="entry name" value="HAD-like_sf"/>
</dbReference>
<dbReference type="Proteomes" id="UP000254634">
    <property type="component" value="Unassembled WGS sequence"/>
</dbReference>
<dbReference type="GO" id="GO:0006281">
    <property type="term" value="P:DNA repair"/>
    <property type="evidence" value="ECO:0007669"/>
    <property type="project" value="TreeGrafter"/>
</dbReference>
<dbReference type="AlphaFoldDB" id="A0A380KYJ8"/>
<evidence type="ECO:0000313" key="2">
    <source>
        <dbReference type="Proteomes" id="UP000254634"/>
    </source>
</evidence>
<dbReference type="SUPFAM" id="SSF56784">
    <property type="entry name" value="HAD-like"/>
    <property type="match status" value="1"/>
</dbReference>
<gene>
    <name evidence="1" type="ORF">NCTC13765_01584</name>
</gene>
<dbReference type="GO" id="GO:0008967">
    <property type="term" value="F:phosphoglycolate phosphatase activity"/>
    <property type="evidence" value="ECO:0007669"/>
    <property type="project" value="UniProtKB-EC"/>
</dbReference>
<dbReference type="NCBIfam" id="TIGR01509">
    <property type="entry name" value="HAD-SF-IA-v3"/>
    <property type="match status" value="1"/>
</dbReference>
<dbReference type="InterPro" id="IPR023214">
    <property type="entry name" value="HAD_sf"/>
</dbReference>
<keyword evidence="2" id="KW-1185">Reference proteome</keyword>
<reference evidence="1" key="1">
    <citation type="submission" date="2018-06" db="EMBL/GenBank/DDBJ databases">
        <authorList>
            <consortium name="Pathogen Informatics"/>
            <person name="Doyle S."/>
        </authorList>
    </citation>
    <scope>NUCLEOTIDE SEQUENCE [LARGE SCALE GENOMIC DNA]</scope>
    <source>
        <strain evidence="1">NCTC13765</strain>
    </source>
</reference>
<keyword evidence="1" id="KW-0378">Hydrolase</keyword>
<dbReference type="OrthoDB" id="9797743at2"/>
<dbReference type="Gene3D" id="3.40.50.1000">
    <property type="entry name" value="HAD superfamily/HAD-like"/>
    <property type="match status" value="1"/>
</dbReference>
<dbReference type="PRINTS" id="PR00413">
    <property type="entry name" value="HADHALOGNASE"/>
</dbReference>
<dbReference type="EC" id="3.1.3.18" evidence="1"/>
<protein>
    <submittedName>
        <fullName evidence="1">Phosphatase</fullName>
        <ecNumber evidence="1">3.1.3.-</ecNumber>
        <ecNumber evidence="1">3.1.3.18</ecNumber>
    </submittedName>
</protein>
<dbReference type="PANTHER" id="PTHR43434:SF1">
    <property type="entry name" value="PHOSPHOGLYCOLATE PHOSPHATASE"/>
    <property type="match status" value="1"/>
</dbReference>
<name>A0A380KYJ8_9STRE</name>